<dbReference type="InParanoid" id="A0A067R0Q8"/>
<comment type="subcellular location">
    <subcellularLocation>
        <location evidence="1">Golgi apparatus</location>
    </subcellularLocation>
</comment>
<accession>A0A067R0Q8</accession>
<dbReference type="OMA" id="RHIAQIS"/>
<feature type="coiled-coil region" evidence="4">
    <location>
        <begin position="272"/>
        <end position="366"/>
    </location>
</feature>
<organism evidence="5 6">
    <name type="scientific">Zootermopsis nevadensis</name>
    <name type="common">Dampwood termite</name>
    <dbReference type="NCBI Taxonomy" id="136037"/>
    <lineage>
        <taxon>Eukaryota</taxon>
        <taxon>Metazoa</taxon>
        <taxon>Ecdysozoa</taxon>
        <taxon>Arthropoda</taxon>
        <taxon>Hexapoda</taxon>
        <taxon>Insecta</taxon>
        <taxon>Pterygota</taxon>
        <taxon>Neoptera</taxon>
        <taxon>Polyneoptera</taxon>
        <taxon>Dictyoptera</taxon>
        <taxon>Blattodea</taxon>
        <taxon>Blattoidea</taxon>
        <taxon>Termitoidae</taxon>
        <taxon>Termopsidae</taxon>
        <taxon>Zootermopsis</taxon>
    </lineage>
</organism>
<dbReference type="Proteomes" id="UP000027135">
    <property type="component" value="Unassembled WGS sequence"/>
</dbReference>
<reference evidence="5 6" key="1">
    <citation type="journal article" date="2014" name="Nat. Commun.">
        <title>Molecular traces of alternative social organization in a termite genome.</title>
        <authorList>
            <person name="Terrapon N."/>
            <person name="Li C."/>
            <person name="Robertson H.M."/>
            <person name="Ji L."/>
            <person name="Meng X."/>
            <person name="Booth W."/>
            <person name="Chen Z."/>
            <person name="Childers C.P."/>
            <person name="Glastad K.M."/>
            <person name="Gokhale K."/>
            <person name="Gowin J."/>
            <person name="Gronenberg W."/>
            <person name="Hermansen R.A."/>
            <person name="Hu H."/>
            <person name="Hunt B.G."/>
            <person name="Huylmans A.K."/>
            <person name="Khalil S.M."/>
            <person name="Mitchell R.D."/>
            <person name="Munoz-Torres M.C."/>
            <person name="Mustard J.A."/>
            <person name="Pan H."/>
            <person name="Reese J.T."/>
            <person name="Scharf M.E."/>
            <person name="Sun F."/>
            <person name="Vogel H."/>
            <person name="Xiao J."/>
            <person name="Yang W."/>
            <person name="Yang Z."/>
            <person name="Yang Z."/>
            <person name="Zhou J."/>
            <person name="Zhu J."/>
            <person name="Brent C.S."/>
            <person name="Elsik C.G."/>
            <person name="Goodisman M.A."/>
            <person name="Liberles D.A."/>
            <person name="Roe R.M."/>
            <person name="Vargo E.L."/>
            <person name="Vilcinskas A."/>
            <person name="Wang J."/>
            <person name="Bornberg-Bauer E."/>
            <person name="Korb J."/>
            <person name="Zhang G."/>
            <person name="Liebig J."/>
        </authorList>
    </citation>
    <scope>NUCLEOTIDE SEQUENCE [LARGE SCALE GENOMIC DNA]</scope>
    <source>
        <tissue evidence="5">Whole organism</tissue>
    </source>
</reference>
<dbReference type="EMBL" id="KK852799">
    <property type="protein sequence ID" value="KDR16339.1"/>
    <property type="molecule type" value="Genomic_DNA"/>
</dbReference>
<dbReference type="GO" id="GO:0007030">
    <property type="term" value="P:Golgi organization"/>
    <property type="evidence" value="ECO:0007669"/>
    <property type="project" value="TreeGrafter"/>
</dbReference>
<feature type="coiled-coil region" evidence="4">
    <location>
        <begin position="735"/>
        <end position="825"/>
    </location>
</feature>
<keyword evidence="5" id="KW-0675">Receptor</keyword>
<dbReference type="PANTHER" id="PTHR18921:SF2">
    <property type="entry name" value="THYROID RECEPTOR-INTERACTING PROTEIN 11"/>
    <property type="match status" value="1"/>
</dbReference>
<name>A0A067R0Q8_ZOONE</name>
<evidence type="ECO:0000313" key="5">
    <source>
        <dbReference type="EMBL" id="KDR16339.1"/>
    </source>
</evidence>
<gene>
    <name evidence="5" type="ORF">L798_10054</name>
</gene>
<keyword evidence="2" id="KW-0333">Golgi apparatus</keyword>
<dbReference type="STRING" id="136037.A0A067R0Q8"/>
<dbReference type="PANTHER" id="PTHR18921">
    <property type="entry name" value="MYOSIN HEAVY CHAIN - RELATED"/>
    <property type="match status" value="1"/>
</dbReference>
<protein>
    <submittedName>
        <fullName evidence="5">Thyroid receptor-interacting protein 11</fullName>
    </submittedName>
</protein>
<sequence>MLEHLSDSQMNTSEIRGEVEQTRWQLLQESGVQKTELLRARQDMVNRIIQMGEKSREVEMNMKKLQLDGKHLTADILAIIHKLGDPEQQEIIHGVLKALELENQVLKLRNAQLELAGNTETLKGNSYESNSKADFHFGDDEKKLLCGDNMDLNSKYSDTSSKKTDDFETESLKSEISEFSLLKQKLDSQISQLQMKAEMYERDIECFEAMKSDWTVEKKVLEQHLSDLKEQLKEKEEELSLVTAQKGLMEAKKQAFVQNGRSEEHLVLQDRVEELSVQLMQVQEDKEQLHQGKIFLSSEVEAMAKIVQDLESQLAKSQEENAGLTKSMEELDEQHQDAIDQLLKVKQSLLNQYETLQCELATLKQIPGFEEHGCTVRSENFVKIDVGTECLIPAESYKGTQTEPCKDIQNSDEVCTECRQNFEVEFQEKILKLITFEIPECYFGFNNNVKDDVVPLGTVEALVKMCVESKWQRDTLERKIAELMKELREAKHMCEQRNRTANELDCECRMLKGNVETLIEELMVSKGSGGGEALAPIPENSEETEAMEQKMLMLENEIEVLREARSNLEADAKGLREECQVLVRKMQAADAMQRNQENLQTEVSKWQEAATSADGQLQEALAAKSCLEEEVERLHEVFSRQRTLEELQEEITQLRERLLDQEDMQNQKEALLNTVKYTQDQLLLCNLEKSKLEDEVKELQKKVEDLNSHEHLQHQQQLFETREAKEACIVFQAQLTAKTRQLEDASLKISEYEQHSQDLNQQLKYCKENLDIVKVQLVDTDTRLSEVLNSRVSLQKELGCVREELNEKLKEISKLEDEKTLIEQNLMHAISDKSNSESMYEDLLSELNAKGVEILNLKKVKLELEQEIERLHSARAEIDYERLGLQATAVEVDRWKQMAEASERQLNEALQVRDELEQECKRLYLIQTQVQNQEHLHRELEQLKKLSEEMEQNSNQLLTDKLSLEQQCADLKDRLHNLEDIEKEVKERATDAEQRLVDVLHDKTELETKCQMMHTAEEKFKNLEKDFVRQKDLNFGLQQELSEVMSAKCQLETECKRLLAVEGKLRKQDSLKLELNELRQTLVAVEQELNKVVTAKLQLEDDYKKMETMHKVLKSEVTTQKADSGNPEESETFNTQEVMKATEQQIQSLQSEQQKLLSDLDKKTHENIKLKADNSRFLQIISDQVPVAVNHQEGNEAVQMAKETIANLSKIIMDKDMEIEALNQNKETLLRRHESNSNDEEFMKFKEAVSEQLGRLNSERAELIRTVQVKHQESVQYHSEIQRLSGLLSQEMKKLEEIRHQHTKLAHQYEEKQKLVLNMQTDLTAANLRIQQLEMGQMNSATDADAAWRMSELVQRHAEEQQVRENKIQILHSQVTDLQNQLILISRHKHAEPVSPSQNKEGNVLVSLSEDIQAQLETLQAECKRVTDSLLQEQIRNKYLQNEVQEQYEKESALLKKLERLRLHLVAVEEGYTQEALKSEEQVKDLQNKLAQAEERIKNSSTAYTSASIRANQHVESLQGQARLIAQQRDDIQQKLSAAEDQIHHHSAALHNLQIVLEQFQKDKEREIDSATERLQQQLQEAHRRHDVLCDEILALKVQLQAAKDGLSAAARLGEQLDKKSEIITDLKEEGKNEIYICFIN</sequence>
<dbReference type="GO" id="GO:0006888">
    <property type="term" value="P:endoplasmic reticulum to Golgi vesicle-mediated transport"/>
    <property type="evidence" value="ECO:0007669"/>
    <property type="project" value="TreeGrafter"/>
</dbReference>
<feature type="coiled-coil region" evidence="4">
    <location>
        <begin position="466"/>
        <end position="709"/>
    </location>
</feature>
<feature type="coiled-coil region" evidence="4">
    <location>
        <begin position="1205"/>
        <end position="1312"/>
    </location>
</feature>
<keyword evidence="6" id="KW-1185">Reference proteome</keyword>
<evidence type="ECO:0000256" key="1">
    <source>
        <dbReference type="ARBA" id="ARBA00004555"/>
    </source>
</evidence>
<evidence type="ECO:0000256" key="4">
    <source>
        <dbReference type="SAM" id="Coils"/>
    </source>
</evidence>
<evidence type="ECO:0000256" key="2">
    <source>
        <dbReference type="ARBA" id="ARBA00023034"/>
    </source>
</evidence>
<feature type="coiled-coil region" evidence="4">
    <location>
        <begin position="1061"/>
        <end position="1166"/>
    </location>
</feature>
<dbReference type="GO" id="GO:0005794">
    <property type="term" value="C:Golgi apparatus"/>
    <property type="evidence" value="ECO:0007669"/>
    <property type="project" value="UniProtKB-SubCell"/>
</dbReference>
<dbReference type="eggNOG" id="ENOG502QRXC">
    <property type="taxonomic scope" value="Eukaryota"/>
</dbReference>
<evidence type="ECO:0000256" key="3">
    <source>
        <dbReference type="ARBA" id="ARBA00023054"/>
    </source>
</evidence>
<proteinExistence type="predicted"/>
<evidence type="ECO:0000313" key="6">
    <source>
        <dbReference type="Proteomes" id="UP000027135"/>
    </source>
</evidence>
<keyword evidence="3 4" id="KW-0175">Coiled coil</keyword>
<feature type="coiled-coil region" evidence="4">
    <location>
        <begin position="183"/>
        <end position="245"/>
    </location>
</feature>
<feature type="coiled-coil region" evidence="4">
    <location>
        <begin position="854"/>
        <end position="1033"/>
    </location>
</feature>
<dbReference type="GO" id="GO:0031267">
    <property type="term" value="F:small GTPase binding"/>
    <property type="evidence" value="ECO:0007669"/>
    <property type="project" value="TreeGrafter"/>
</dbReference>
<feature type="coiled-coil region" evidence="4">
    <location>
        <begin position="1409"/>
        <end position="1630"/>
    </location>
</feature>